<comment type="caution">
    <text evidence="1">The sequence shown here is derived from an EMBL/GenBank/DDBJ whole genome shotgun (WGS) entry which is preliminary data.</text>
</comment>
<dbReference type="AlphaFoldDB" id="A0A7W9LEA1"/>
<proteinExistence type="predicted"/>
<dbReference type="EMBL" id="JACHMB010000001">
    <property type="protein sequence ID" value="MBB5780599.1"/>
    <property type="molecule type" value="Genomic_DNA"/>
</dbReference>
<evidence type="ECO:0000313" key="2">
    <source>
        <dbReference type="Proteomes" id="UP000579153"/>
    </source>
</evidence>
<reference evidence="1 2" key="1">
    <citation type="submission" date="2020-08" db="EMBL/GenBank/DDBJ databases">
        <title>Sequencing the genomes of 1000 actinobacteria strains.</title>
        <authorList>
            <person name="Klenk H.-P."/>
        </authorList>
    </citation>
    <scope>NUCLEOTIDE SEQUENCE [LARGE SCALE GENOMIC DNA]</scope>
    <source>
        <strain evidence="1 2">DSM 45507</strain>
    </source>
</reference>
<sequence length="32" mass="3424">MRAARGELIAAGVAPRDIHYEVFGPDLWLGAA</sequence>
<accession>A0A7W9LEA1</accession>
<evidence type="ECO:0000313" key="1">
    <source>
        <dbReference type="EMBL" id="MBB5780599.1"/>
    </source>
</evidence>
<name>A0A7W9LEA1_9ACTN</name>
<keyword evidence="2" id="KW-1185">Reference proteome</keyword>
<organism evidence="1 2">
    <name type="scientific">Nonomuraea jabiensis</name>
    <dbReference type="NCBI Taxonomy" id="882448"/>
    <lineage>
        <taxon>Bacteria</taxon>
        <taxon>Bacillati</taxon>
        <taxon>Actinomycetota</taxon>
        <taxon>Actinomycetes</taxon>
        <taxon>Streptosporangiales</taxon>
        <taxon>Streptosporangiaceae</taxon>
        <taxon>Nonomuraea</taxon>
    </lineage>
</organism>
<dbReference type="Proteomes" id="UP000579153">
    <property type="component" value="Unassembled WGS sequence"/>
</dbReference>
<protein>
    <submittedName>
        <fullName evidence="1">Ferredoxin-NADP reductase</fullName>
    </submittedName>
</protein>
<gene>
    <name evidence="1" type="ORF">HD596_007355</name>
</gene>